<feature type="domain" description="Enoyl reductase (ER)" evidence="1">
    <location>
        <begin position="29"/>
        <end position="390"/>
    </location>
</feature>
<proteinExistence type="predicted"/>
<evidence type="ECO:0000259" key="1">
    <source>
        <dbReference type="SMART" id="SM00829"/>
    </source>
</evidence>
<dbReference type="SUPFAM" id="SSF51735">
    <property type="entry name" value="NAD(P)-binding Rossmann-fold domains"/>
    <property type="match status" value="2"/>
</dbReference>
<dbReference type="AlphaFoldDB" id="A0A9X2XYB5"/>
<dbReference type="Gene3D" id="3.90.180.10">
    <property type="entry name" value="Medium-chain alcohol dehydrogenases, catalytic domain"/>
    <property type="match status" value="2"/>
</dbReference>
<dbReference type="Gene3D" id="3.40.50.720">
    <property type="entry name" value="NAD(P)-binding Rossmann-like Domain"/>
    <property type="match status" value="2"/>
</dbReference>
<dbReference type="InterPro" id="IPR000683">
    <property type="entry name" value="Gfo/Idh/MocA-like_OxRdtase_N"/>
</dbReference>
<dbReference type="Proteomes" id="UP001155483">
    <property type="component" value="Unassembled WGS sequence"/>
</dbReference>
<reference evidence="2" key="2">
    <citation type="submission" date="2023-04" db="EMBL/GenBank/DDBJ databases">
        <title>Paracnuella aquatica gen. nov., sp. nov., a member of the family Chitinophagaceae isolated from a hot spring.</title>
        <authorList>
            <person name="Wang C."/>
        </authorList>
    </citation>
    <scope>NUCLEOTIDE SEQUENCE</scope>
    <source>
        <strain evidence="2">LB-8</strain>
    </source>
</reference>
<sequence>MSKVSFLKAIIIIKETRKMKQVIQNFKTGKLYVDEVPLPSISKGMVLVENKFSLISAGTERSTVKVAKASLLGKAKQRPDLVAQVLQNIKKEGLKATFQKVQTKLDTLKALGYSTAGQVVASMDSNHYFKPGDRVACAGQDYASHAEIVSVPQNLVVKIPDNVSYEEASFTTIGAIALQGVRQADPKLGEIVCVIGLGLLGQLTCQLLKANGCKVMGIDFAEGLVQLAKGSGTDEAILRNDPDLRSKVSNFTNGFGFDNIIITAAAASNDPIELSAEIARKKGKVIVVGAVQLHVPRDPHFYRKELDLRMSCSYGPGRYDVTYEENGSDYPYAYVRWTEQRNMEAFLQLISQRKVNIQPLITHTFNIEDAETAYEIVMGEKQEHHIGILLHYPENKEKFATKFAIKSKPVQQINIGFIGAGSFAQSYLIPNIKGHGASLDTVVTSKGITANNVAQKFGFNFASSNSEDVLSKPEINAVFIATPHNSHAQYVLKALQMGKHVFVEKPLAMTEEELEEINEYCLQNGRNVMVGFNRRFSPIAEELKKVFHNTVEPVVMNYRVNAGIIPKEHWTQNERIGGGRIVGEVCHFVDLMQFFTGALPQTVYAQCLNTHNEQIKNEDNIVITITFSDGSVGTIVYVANGDKSLPKERMEIFGGGKVGIINDFRGGELFSGNKSKLLKLEGKGHAQEVQRFLEAVKHGKDYPIPIESIYATTKATFKILDSLHTGLPQKL</sequence>
<gene>
    <name evidence="2" type="ORF">OCK74_17135</name>
</gene>
<dbReference type="SUPFAM" id="SSF55347">
    <property type="entry name" value="Glyceraldehyde-3-phosphate dehydrogenase-like, C-terminal domain"/>
    <property type="match status" value="1"/>
</dbReference>
<dbReference type="InterPro" id="IPR055170">
    <property type="entry name" value="GFO_IDH_MocA-like_dom"/>
</dbReference>
<evidence type="ECO:0000313" key="2">
    <source>
        <dbReference type="EMBL" id="MCU7550847.1"/>
    </source>
</evidence>
<dbReference type="GO" id="GO:0016491">
    <property type="term" value="F:oxidoreductase activity"/>
    <property type="evidence" value="ECO:0007669"/>
    <property type="project" value="InterPro"/>
</dbReference>
<dbReference type="PANTHER" id="PTHR43377:SF1">
    <property type="entry name" value="BILIVERDIN REDUCTASE A"/>
    <property type="match status" value="1"/>
</dbReference>
<dbReference type="Pfam" id="PF00107">
    <property type="entry name" value="ADH_zinc_N"/>
    <property type="match status" value="1"/>
</dbReference>
<dbReference type="InterPro" id="IPR013149">
    <property type="entry name" value="ADH-like_C"/>
</dbReference>
<dbReference type="InterPro" id="IPR011032">
    <property type="entry name" value="GroES-like_sf"/>
</dbReference>
<dbReference type="Gene3D" id="3.30.360.10">
    <property type="entry name" value="Dihydrodipicolinate Reductase, domain 2"/>
    <property type="match status" value="1"/>
</dbReference>
<reference evidence="2" key="1">
    <citation type="submission" date="2022-09" db="EMBL/GenBank/DDBJ databases">
        <authorList>
            <person name="Yuan C."/>
            <person name="Ke Z."/>
        </authorList>
    </citation>
    <scope>NUCLEOTIDE SEQUENCE</scope>
    <source>
        <strain evidence="2">LB-8</strain>
    </source>
</reference>
<accession>A0A9X2XYB5</accession>
<dbReference type="RefSeq" id="WP_279298284.1">
    <property type="nucleotide sequence ID" value="NZ_JAOTIF010000015.1"/>
</dbReference>
<dbReference type="InterPro" id="IPR020843">
    <property type="entry name" value="ER"/>
</dbReference>
<dbReference type="EMBL" id="JAOTIF010000015">
    <property type="protein sequence ID" value="MCU7550847.1"/>
    <property type="molecule type" value="Genomic_DNA"/>
</dbReference>
<dbReference type="Pfam" id="PF01408">
    <property type="entry name" value="GFO_IDH_MocA"/>
    <property type="match status" value="1"/>
</dbReference>
<dbReference type="CDD" id="cd08255">
    <property type="entry name" value="2-desacetyl-2-hydroxyethyl_bacteriochlorophyllide_like"/>
    <property type="match status" value="1"/>
</dbReference>
<dbReference type="Pfam" id="PF22725">
    <property type="entry name" value="GFO_IDH_MocA_C3"/>
    <property type="match status" value="1"/>
</dbReference>
<dbReference type="SUPFAM" id="SSF50129">
    <property type="entry name" value="GroES-like"/>
    <property type="match status" value="1"/>
</dbReference>
<dbReference type="GO" id="GO:0000166">
    <property type="term" value="F:nucleotide binding"/>
    <property type="evidence" value="ECO:0007669"/>
    <property type="project" value="InterPro"/>
</dbReference>
<comment type="caution">
    <text evidence="2">The sequence shown here is derived from an EMBL/GenBank/DDBJ whole genome shotgun (WGS) entry which is preliminary data.</text>
</comment>
<name>A0A9X2XYB5_9BACT</name>
<evidence type="ECO:0000313" key="3">
    <source>
        <dbReference type="Proteomes" id="UP001155483"/>
    </source>
</evidence>
<dbReference type="SMART" id="SM00829">
    <property type="entry name" value="PKS_ER"/>
    <property type="match status" value="1"/>
</dbReference>
<organism evidence="2 3">
    <name type="scientific">Paraflavisolibacter caeni</name>
    <dbReference type="NCBI Taxonomy" id="2982496"/>
    <lineage>
        <taxon>Bacteria</taxon>
        <taxon>Pseudomonadati</taxon>
        <taxon>Bacteroidota</taxon>
        <taxon>Chitinophagia</taxon>
        <taxon>Chitinophagales</taxon>
        <taxon>Chitinophagaceae</taxon>
        <taxon>Paraflavisolibacter</taxon>
    </lineage>
</organism>
<dbReference type="InterPro" id="IPR036291">
    <property type="entry name" value="NAD(P)-bd_dom_sf"/>
</dbReference>
<dbReference type="PANTHER" id="PTHR43377">
    <property type="entry name" value="BILIVERDIN REDUCTASE A"/>
    <property type="match status" value="1"/>
</dbReference>
<dbReference type="InterPro" id="IPR051450">
    <property type="entry name" value="Gfo/Idh/MocA_Oxidoreductases"/>
</dbReference>
<protein>
    <submittedName>
        <fullName evidence="2">Bi-domain-containing oxidoreductase</fullName>
    </submittedName>
</protein>
<keyword evidence="3" id="KW-1185">Reference proteome</keyword>